<reference evidence="2 3" key="1">
    <citation type="submission" date="2019-06" db="EMBL/GenBank/DDBJ databases">
        <title>Genomic insights into carbon and energy metabolism of Deferribacter autotrophicus revealed new metabolic traits in the phylum Deferribacteres.</title>
        <authorList>
            <person name="Slobodkin A.I."/>
            <person name="Slobodkina G.B."/>
            <person name="Allioux M."/>
            <person name="Alain K."/>
            <person name="Jebbar M."/>
            <person name="Shadrin V."/>
            <person name="Kublanov I.V."/>
            <person name="Toshchakov S.V."/>
            <person name="Bonch-Osmolovskaya E.A."/>
        </authorList>
    </citation>
    <scope>NUCLEOTIDE SEQUENCE [LARGE SCALE GENOMIC DNA]</scope>
    <source>
        <strain evidence="2 3">SL50</strain>
    </source>
</reference>
<dbReference type="SUPFAM" id="SSF63829">
    <property type="entry name" value="Calcium-dependent phosphotriesterase"/>
    <property type="match status" value="1"/>
</dbReference>
<name>A0A5A8F6P3_9BACT</name>
<feature type="signal peptide" evidence="1">
    <location>
        <begin position="1"/>
        <end position="22"/>
    </location>
</feature>
<dbReference type="Proteomes" id="UP000322876">
    <property type="component" value="Unassembled WGS sequence"/>
</dbReference>
<evidence type="ECO:0000313" key="3">
    <source>
        <dbReference type="Proteomes" id="UP000322876"/>
    </source>
</evidence>
<feature type="chain" id="PRO_5022849037" description="6-bladed beta-propeller" evidence="1">
    <location>
        <begin position="23"/>
        <end position="366"/>
    </location>
</feature>
<protein>
    <recommendedName>
        <fullName evidence="4">6-bladed beta-propeller</fullName>
    </recommendedName>
</protein>
<keyword evidence="3" id="KW-1185">Reference proteome</keyword>
<dbReference type="Gene3D" id="2.120.10.30">
    <property type="entry name" value="TolB, C-terminal domain"/>
    <property type="match status" value="1"/>
</dbReference>
<organism evidence="2 3">
    <name type="scientific">Deferribacter autotrophicus</name>
    <dbReference type="NCBI Taxonomy" id="500465"/>
    <lineage>
        <taxon>Bacteria</taxon>
        <taxon>Pseudomonadati</taxon>
        <taxon>Deferribacterota</taxon>
        <taxon>Deferribacteres</taxon>
        <taxon>Deferribacterales</taxon>
        <taxon>Deferribacteraceae</taxon>
        <taxon>Deferribacter</taxon>
    </lineage>
</organism>
<dbReference type="GO" id="GO:0008270">
    <property type="term" value="F:zinc ion binding"/>
    <property type="evidence" value="ECO:0007669"/>
    <property type="project" value="UniProtKB-KW"/>
</dbReference>
<dbReference type="RefSeq" id="WP_149265679.1">
    <property type="nucleotide sequence ID" value="NZ_VFJB01000003.1"/>
</dbReference>
<dbReference type="EMBL" id="VFJB01000003">
    <property type="protein sequence ID" value="KAA0258919.1"/>
    <property type="molecule type" value="Genomic_DNA"/>
</dbReference>
<gene>
    <name evidence="2" type="ORF">FHQ18_02945</name>
</gene>
<evidence type="ECO:0008006" key="4">
    <source>
        <dbReference type="Google" id="ProtNLM"/>
    </source>
</evidence>
<evidence type="ECO:0000256" key="1">
    <source>
        <dbReference type="SAM" id="SignalP"/>
    </source>
</evidence>
<dbReference type="PROSITE" id="PS51257">
    <property type="entry name" value="PROKAR_LIPOPROTEIN"/>
    <property type="match status" value="1"/>
</dbReference>
<dbReference type="InterPro" id="IPR050952">
    <property type="entry name" value="TRIM-NHL_E3_ligases"/>
</dbReference>
<evidence type="ECO:0000313" key="2">
    <source>
        <dbReference type="EMBL" id="KAA0258919.1"/>
    </source>
</evidence>
<dbReference type="AlphaFoldDB" id="A0A5A8F6P3"/>
<sequence>MRRFHILLLIATIFLTISCATKQPVFKIDEYVWPKESANPKFKAVRVIANSDEFPNKASKKSKLLKELVGDINVKWIDYRAIRLATDGRGRVYIAVPIAFKIQIIDFIKQEIREIKFGSIMPCAIDVTKDGRIFIGDRASGSVMEITENKKVLWAYGRKVNDKDFDRMKKKKNFDMEGVYKDISDVFVYKNKIYVTDQILGRIDVLTLDGKLIKSIKNAPAPTAITVDPQSEDIYLVSKFIGKVFIFDKEGNYKGELLEPGDNIWALNFPNGIDFDSEGHIYIVDIASHGFKVYDKKGTFLYYMGDQKPSVYLGGFNNPKDLIIDDKDRIYILDAPNKRLVVLQYLGELYKKGRRNMSVDEPMLRW</sequence>
<keyword evidence="1" id="KW-0732">Signal</keyword>
<proteinExistence type="predicted"/>
<dbReference type="PANTHER" id="PTHR24104">
    <property type="entry name" value="E3 UBIQUITIN-PROTEIN LIGASE NHLRC1-RELATED"/>
    <property type="match status" value="1"/>
</dbReference>
<comment type="caution">
    <text evidence="2">The sequence shown here is derived from an EMBL/GenBank/DDBJ whole genome shotgun (WGS) entry which is preliminary data.</text>
</comment>
<dbReference type="InterPro" id="IPR011042">
    <property type="entry name" value="6-blade_b-propeller_TolB-like"/>
</dbReference>
<accession>A0A5A8F6P3</accession>
<dbReference type="PANTHER" id="PTHR24104:SF25">
    <property type="entry name" value="PROTEIN LIN-41"/>
    <property type="match status" value="1"/>
</dbReference>
<dbReference type="OrthoDB" id="5480974at2"/>